<dbReference type="Proteomes" id="UP000011200">
    <property type="component" value="Chromosome"/>
</dbReference>
<sequence length="188" mass="20775">MTSREEPHRKARSRTGERSAPAQRRTSTAATPRKSRPREQQRTPERPRTPRAVKPRVDTAESDEQGSVFERAIEWVKAQVRRLLDAVRERSHALTKQLQEWMDSLFDAIENSSPRLKAVVEALRAVMSGKNPVWAAIKGLWTGLSAGAKALLLLAVIVAILLLPVLVVVLLLALLVVAVIVAIRAGSD</sequence>
<keyword evidence="2" id="KW-1133">Transmembrane helix</keyword>
<reference evidence="4" key="2">
    <citation type="submission" date="2018-03" db="EMBL/GenBank/DDBJ databases">
        <authorList>
            <person name="Derbyshire K."/>
            <person name="Gray T.A."/>
            <person name="Champion M."/>
        </authorList>
    </citation>
    <scope>NUCLEOTIDE SEQUENCE [LARGE SCALE GENOMIC DNA]</scope>
    <source>
        <strain evidence="4">MKD8</strain>
    </source>
</reference>
<reference evidence="3 4" key="1">
    <citation type="journal article" date="2013" name="Genome Announc.">
        <title>Draft genome sequence of MKD8, a conjugal recipient Mycobacterium smegmatis strain.</title>
        <authorList>
            <person name="Gray T.A."/>
            <person name="Palumbo M.J."/>
            <person name="Derbyshire K.M."/>
        </authorList>
    </citation>
    <scope>NUCLEOTIDE SEQUENCE [LARGE SCALE GENOMIC DNA]</scope>
    <source>
        <strain evidence="3 4">MKD8</strain>
    </source>
</reference>
<dbReference type="AlphaFoldDB" id="A0A2U9PXY8"/>
<keyword evidence="2" id="KW-0472">Membrane</keyword>
<feature type="region of interest" description="Disordered" evidence="1">
    <location>
        <begin position="1"/>
        <end position="64"/>
    </location>
</feature>
<organism evidence="3 4">
    <name type="scientific">Mycolicibacterium smegmatis (strain MKD8)</name>
    <name type="common">Mycobacterium smegmatis</name>
    <dbReference type="NCBI Taxonomy" id="1214915"/>
    <lineage>
        <taxon>Bacteria</taxon>
        <taxon>Bacillati</taxon>
        <taxon>Actinomycetota</taxon>
        <taxon>Actinomycetes</taxon>
        <taxon>Mycobacteriales</taxon>
        <taxon>Mycobacteriaceae</taxon>
        <taxon>Mycolicibacterium</taxon>
    </lineage>
</organism>
<evidence type="ECO:0000256" key="1">
    <source>
        <dbReference type="SAM" id="MobiDB-lite"/>
    </source>
</evidence>
<keyword evidence="2" id="KW-0812">Transmembrane</keyword>
<proteinExistence type="predicted"/>
<gene>
    <name evidence="3" type="ORF">D806_056510</name>
</gene>
<evidence type="ECO:0000313" key="3">
    <source>
        <dbReference type="EMBL" id="AWT56597.1"/>
    </source>
</evidence>
<evidence type="ECO:0000313" key="4">
    <source>
        <dbReference type="Proteomes" id="UP000011200"/>
    </source>
</evidence>
<protein>
    <submittedName>
        <fullName evidence="3">Uncharacterized protein</fullName>
    </submittedName>
</protein>
<feature type="transmembrane region" description="Helical" evidence="2">
    <location>
        <begin position="150"/>
        <end position="183"/>
    </location>
</feature>
<dbReference type="RefSeq" id="WP_003897178.1">
    <property type="nucleotide sequence ID" value="NZ_CP027541.1"/>
</dbReference>
<accession>A0A2U9PXY8</accession>
<feature type="compositionally biased region" description="Basic and acidic residues" evidence="1">
    <location>
        <begin position="37"/>
        <end position="48"/>
    </location>
</feature>
<dbReference type="EMBL" id="CP027541">
    <property type="protein sequence ID" value="AWT56597.1"/>
    <property type="molecule type" value="Genomic_DNA"/>
</dbReference>
<name>A0A2U9PXY8_MYCSE</name>
<evidence type="ECO:0000256" key="2">
    <source>
        <dbReference type="SAM" id="Phobius"/>
    </source>
</evidence>